<proteinExistence type="predicted"/>
<dbReference type="EMBL" id="UINC01111687">
    <property type="protein sequence ID" value="SVC80078.1"/>
    <property type="molecule type" value="Genomic_DNA"/>
</dbReference>
<dbReference type="GO" id="GO:0000166">
    <property type="term" value="F:nucleotide binding"/>
    <property type="evidence" value="ECO:0007669"/>
    <property type="project" value="InterPro"/>
</dbReference>
<dbReference type="InterPro" id="IPR036291">
    <property type="entry name" value="NAD(P)-bd_dom_sf"/>
</dbReference>
<dbReference type="Gene3D" id="3.30.360.10">
    <property type="entry name" value="Dihydrodipicolinate Reductase, domain 2"/>
    <property type="match status" value="1"/>
</dbReference>
<dbReference type="GO" id="GO:0016491">
    <property type="term" value="F:oxidoreductase activity"/>
    <property type="evidence" value="ECO:0007669"/>
    <property type="project" value="UniProtKB-KW"/>
</dbReference>
<evidence type="ECO:0000256" key="1">
    <source>
        <dbReference type="ARBA" id="ARBA00023002"/>
    </source>
</evidence>
<sequence length="330" mass="36112">MRRETHRDGGKSPLTLRIGVIGCGSISRRHMEASTRLDYVEITAASSRASTSLDEVSGDYGISHLFTDWRELVQCDVVDAVLICLPDGLHEEVTVGAARQGKHVLVEKPMSRTLSESESMVAAAADADVVLMVAQSTRQVDSHKHARRLVQDGSIGTIVSAVRRRHGNVIDTVRDKTWYTDPKMSRDLLLYGLGSHEYDAMLWLLESEAEEVLAEGRKDPAIWPGWISIESTLKMRTGITCRVSMSAQSREPHGDTVIEGSKGSMLITQNRLTIDGRDVELPWDAVATFAAQLGEFAECVRTGCEPGPSGRNVQATMAVLEGLHESLQCG</sequence>
<accession>A0A382Q563</accession>
<keyword evidence="1" id="KW-0560">Oxidoreductase</keyword>
<dbReference type="SUPFAM" id="SSF55347">
    <property type="entry name" value="Glyceraldehyde-3-phosphate dehydrogenase-like, C-terminal domain"/>
    <property type="match status" value="1"/>
</dbReference>
<evidence type="ECO:0008006" key="5">
    <source>
        <dbReference type="Google" id="ProtNLM"/>
    </source>
</evidence>
<protein>
    <recommendedName>
        <fullName evidence="5">Gfo/Idh/MocA-like oxidoreductase N-terminal domain-containing protein</fullName>
    </recommendedName>
</protein>
<dbReference type="PANTHER" id="PTHR43818:SF11">
    <property type="entry name" value="BCDNA.GH03377"/>
    <property type="match status" value="1"/>
</dbReference>
<dbReference type="Pfam" id="PF22725">
    <property type="entry name" value="GFO_IDH_MocA_C3"/>
    <property type="match status" value="1"/>
</dbReference>
<evidence type="ECO:0000259" key="3">
    <source>
        <dbReference type="Pfam" id="PF22725"/>
    </source>
</evidence>
<reference evidence="4" key="1">
    <citation type="submission" date="2018-05" db="EMBL/GenBank/DDBJ databases">
        <authorList>
            <person name="Lanie J.A."/>
            <person name="Ng W.-L."/>
            <person name="Kazmierczak K.M."/>
            <person name="Andrzejewski T.M."/>
            <person name="Davidsen T.M."/>
            <person name="Wayne K.J."/>
            <person name="Tettelin H."/>
            <person name="Glass J.I."/>
            <person name="Rusch D."/>
            <person name="Podicherti R."/>
            <person name="Tsui H.-C.T."/>
            <person name="Winkler M.E."/>
        </authorList>
    </citation>
    <scope>NUCLEOTIDE SEQUENCE</scope>
</reference>
<feature type="domain" description="Gfo/Idh/MocA-like oxidoreductase N-terminal" evidence="2">
    <location>
        <begin position="16"/>
        <end position="134"/>
    </location>
</feature>
<dbReference type="Pfam" id="PF01408">
    <property type="entry name" value="GFO_IDH_MocA"/>
    <property type="match status" value="1"/>
</dbReference>
<dbReference type="SUPFAM" id="SSF51735">
    <property type="entry name" value="NAD(P)-binding Rossmann-fold domains"/>
    <property type="match status" value="1"/>
</dbReference>
<dbReference type="PANTHER" id="PTHR43818">
    <property type="entry name" value="BCDNA.GH03377"/>
    <property type="match status" value="1"/>
</dbReference>
<name>A0A382Q563_9ZZZZ</name>
<dbReference type="AlphaFoldDB" id="A0A382Q563"/>
<dbReference type="InterPro" id="IPR050463">
    <property type="entry name" value="Gfo/Idh/MocA_oxidrdct_glycsds"/>
</dbReference>
<evidence type="ECO:0000259" key="2">
    <source>
        <dbReference type="Pfam" id="PF01408"/>
    </source>
</evidence>
<dbReference type="InterPro" id="IPR000683">
    <property type="entry name" value="Gfo/Idh/MocA-like_OxRdtase_N"/>
</dbReference>
<evidence type="ECO:0000313" key="4">
    <source>
        <dbReference type="EMBL" id="SVC80078.1"/>
    </source>
</evidence>
<dbReference type="InterPro" id="IPR055170">
    <property type="entry name" value="GFO_IDH_MocA-like_dom"/>
</dbReference>
<gene>
    <name evidence="4" type="ORF">METZ01_LOCUS332932</name>
</gene>
<feature type="non-terminal residue" evidence="4">
    <location>
        <position position="330"/>
    </location>
</feature>
<organism evidence="4">
    <name type="scientific">marine metagenome</name>
    <dbReference type="NCBI Taxonomy" id="408172"/>
    <lineage>
        <taxon>unclassified sequences</taxon>
        <taxon>metagenomes</taxon>
        <taxon>ecological metagenomes</taxon>
    </lineage>
</organism>
<feature type="domain" description="GFO/IDH/MocA-like oxidoreductase" evidence="3">
    <location>
        <begin position="144"/>
        <end position="265"/>
    </location>
</feature>
<dbReference type="Gene3D" id="3.40.50.720">
    <property type="entry name" value="NAD(P)-binding Rossmann-like Domain"/>
    <property type="match status" value="1"/>
</dbReference>